<organism evidence="3">
    <name type="scientific">freshwater metagenome</name>
    <dbReference type="NCBI Taxonomy" id="449393"/>
    <lineage>
        <taxon>unclassified sequences</taxon>
        <taxon>metagenomes</taxon>
        <taxon>ecological metagenomes</taxon>
    </lineage>
</organism>
<accession>A0A6J7SGZ9</accession>
<dbReference type="EMBL" id="CAFBND010000056">
    <property type="protein sequence ID" value="CAB4946788.1"/>
    <property type="molecule type" value="Genomic_DNA"/>
</dbReference>
<evidence type="ECO:0000259" key="1">
    <source>
        <dbReference type="Pfam" id="PF01337"/>
    </source>
</evidence>
<dbReference type="EMBL" id="CAFBPU010000082">
    <property type="protein sequence ID" value="CAB5040624.1"/>
    <property type="molecule type" value="Genomic_DNA"/>
</dbReference>
<reference evidence="3" key="1">
    <citation type="submission" date="2020-05" db="EMBL/GenBank/DDBJ databases">
        <authorList>
            <person name="Chiriac C."/>
            <person name="Salcher M."/>
            <person name="Ghai R."/>
            <person name="Kavagutti S V."/>
        </authorList>
    </citation>
    <scope>NUCLEOTIDE SEQUENCE</scope>
</reference>
<proteinExistence type="predicted"/>
<gene>
    <name evidence="2" type="ORF">UFOPK3752_01407</name>
    <name evidence="3" type="ORF">UFOPK4150_02368</name>
</gene>
<feature type="domain" description="Barstar (barnase inhibitor)" evidence="1">
    <location>
        <begin position="32"/>
        <end position="126"/>
    </location>
</feature>
<dbReference type="InterPro" id="IPR035905">
    <property type="entry name" value="Barstar-like_sf"/>
</dbReference>
<sequence>MNAQALRALSGVRLTLGPVEDIESAAESLGWRCVVLDGAEVEDRDGFLDLCDEAFGLPEWFGMSWEALEECLADLDHGGIGGVVMVWSSWGEFAEAEPADFAVALDVLAGAARAWAADGVAGGVVLQGDGPALDLELF</sequence>
<name>A0A6J7SGZ9_9ZZZZ</name>
<protein>
    <submittedName>
        <fullName evidence="3">Unannotated protein</fullName>
    </submittedName>
</protein>
<evidence type="ECO:0000313" key="3">
    <source>
        <dbReference type="EMBL" id="CAB5040624.1"/>
    </source>
</evidence>
<dbReference type="SUPFAM" id="SSF52038">
    <property type="entry name" value="Barstar-related"/>
    <property type="match status" value="1"/>
</dbReference>
<dbReference type="AlphaFoldDB" id="A0A6J7SGZ9"/>
<dbReference type="Pfam" id="PF01337">
    <property type="entry name" value="Barstar"/>
    <property type="match status" value="1"/>
</dbReference>
<dbReference type="Gene3D" id="3.30.370.10">
    <property type="entry name" value="Barstar-like"/>
    <property type="match status" value="1"/>
</dbReference>
<dbReference type="InterPro" id="IPR000468">
    <property type="entry name" value="Barstar"/>
</dbReference>
<evidence type="ECO:0000313" key="2">
    <source>
        <dbReference type="EMBL" id="CAB4946788.1"/>
    </source>
</evidence>